<comment type="caution">
    <text evidence="2">Lacks conserved residue(s) required for the propagation of feature annotation.</text>
</comment>
<keyword evidence="2" id="KW-0227">DNA damage</keyword>
<evidence type="ECO:0000313" key="5">
    <source>
        <dbReference type="EMBL" id="MEM5948193.1"/>
    </source>
</evidence>
<dbReference type="Pfam" id="PF00436">
    <property type="entry name" value="SSB"/>
    <property type="match status" value="1"/>
</dbReference>
<accession>A0ABU9UC01</accession>
<proteinExistence type="inferred from homology"/>
<comment type="subunit">
    <text evidence="2">Homotetramer.</text>
</comment>
<reference evidence="5 6" key="1">
    <citation type="submission" date="2024-03" db="EMBL/GenBank/DDBJ databases">
        <title>Ignisphaera cupida sp. nov., a hyperthermophilic hydrolytic archaeon from a hot spring of Kamchatka, and proposal of Ignisphaeraceae fam. nov.</title>
        <authorList>
            <person name="Podosokorskaya O.A."/>
            <person name="Elcheninov A.G."/>
            <person name="Maltseva A.I."/>
            <person name="Zayulina K.S."/>
            <person name="Novikov A."/>
            <person name="Merkel A.Y."/>
        </authorList>
    </citation>
    <scope>NUCLEOTIDE SEQUENCE [LARGE SCALE GENOMIC DNA]</scope>
    <source>
        <strain evidence="5 6">38H-sp</strain>
    </source>
</reference>
<keyword evidence="2" id="KW-0234">DNA repair</keyword>
<gene>
    <name evidence="5" type="primary">ssb</name>
    <name evidence="5" type="ORF">WKV44_06530</name>
</gene>
<comment type="function">
    <text evidence="2">Plays an important role in DNA replication, recombination and repair. Binds to ssDNA and to an array of partner proteins to recruit them to their sites of action during DNA metabolism.</text>
</comment>
<keyword evidence="1 2" id="KW-0238">DNA-binding</keyword>
<dbReference type="InterPro" id="IPR012340">
    <property type="entry name" value="NA-bd_OB-fold"/>
</dbReference>
<keyword evidence="2" id="KW-0233">DNA recombination</keyword>
<dbReference type="InterPro" id="IPR011344">
    <property type="entry name" value="ssDNA-bd"/>
</dbReference>
<dbReference type="EMBL" id="JBCHKQ010000002">
    <property type="protein sequence ID" value="MEM5948193.1"/>
    <property type="molecule type" value="Genomic_DNA"/>
</dbReference>
<sequence>MSDINSVVLVGRVVRDAELRYTGGGMPICRFSLAVNRSRKEGDSWTDEPNFFDIVLFGRLGEAVGKYLVKGQQVAVQGELRQNRWEQDGQRRSKVEIVASNIRLMGGRGQASSSNTSSYSDIGSDMNDDFVDNLPEEDIPF</sequence>
<feature type="short sequence motif" description="Important for interaction with partner proteins" evidence="2">
    <location>
        <begin position="136"/>
        <end position="141"/>
    </location>
</feature>
<evidence type="ECO:0000256" key="3">
    <source>
        <dbReference type="PIRNR" id="PIRNR002070"/>
    </source>
</evidence>
<organism evidence="5 6">
    <name type="scientific">Rarispira pelagica</name>
    <dbReference type="NCBI Taxonomy" id="3141764"/>
    <lineage>
        <taxon>Bacteria</taxon>
        <taxon>Pseudomonadati</taxon>
        <taxon>Spirochaetota</taxon>
        <taxon>Spirochaetia</taxon>
        <taxon>Winmispirales</taxon>
        <taxon>Winmispiraceae</taxon>
        <taxon>Rarispira</taxon>
    </lineage>
</organism>
<feature type="compositionally biased region" description="Polar residues" evidence="4">
    <location>
        <begin position="110"/>
        <end position="121"/>
    </location>
</feature>
<dbReference type="PANTHER" id="PTHR10302">
    <property type="entry name" value="SINGLE-STRANDED DNA-BINDING PROTEIN"/>
    <property type="match status" value="1"/>
</dbReference>
<dbReference type="Gene3D" id="2.40.50.140">
    <property type="entry name" value="Nucleic acid-binding proteins"/>
    <property type="match status" value="1"/>
</dbReference>
<protein>
    <recommendedName>
        <fullName evidence="2 3">Single-stranded DNA-binding protein</fullName>
        <shortName evidence="2">SSB</shortName>
    </recommendedName>
</protein>
<dbReference type="NCBIfam" id="TIGR00621">
    <property type="entry name" value="ssb"/>
    <property type="match status" value="1"/>
</dbReference>
<keyword evidence="2" id="KW-0235">DNA replication</keyword>
<dbReference type="PANTHER" id="PTHR10302:SF27">
    <property type="entry name" value="SINGLE-STRANDED DNA-BINDING PROTEIN"/>
    <property type="match status" value="1"/>
</dbReference>
<dbReference type="HAMAP" id="MF_00984">
    <property type="entry name" value="SSB"/>
    <property type="match status" value="1"/>
</dbReference>
<dbReference type="SUPFAM" id="SSF50249">
    <property type="entry name" value="Nucleic acid-binding proteins"/>
    <property type="match status" value="1"/>
</dbReference>
<dbReference type="InterPro" id="IPR000424">
    <property type="entry name" value="Primosome_PriB/ssb"/>
</dbReference>
<dbReference type="CDD" id="cd04496">
    <property type="entry name" value="SSB_OBF"/>
    <property type="match status" value="1"/>
</dbReference>
<dbReference type="GO" id="GO:0003677">
    <property type="term" value="F:DNA binding"/>
    <property type="evidence" value="ECO:0007669"/>
    <property type="project" value="UniProtKB-KW"/>
</dbReference>
<dbReference type="PROSITE" id="PS50935">
    <property type="entry name" value="SSB"/>
    <property type="match status" value="1"/>
</dbReference>
<dbReference type="RefSeq" id="WP_420069639.1">
    <property type="nucleotide sequence ID" value="NZ_JBCHKQ010000002.1"/>
</dbReference>
<name>A0ABU9UC01_9SPIR</name>
<feature type="region of interest" description="Disordered" evidence="4">
    <location>
        <begin position="107"/>
        <end position="130"/>
    </location>
</feature>
<evidence type="ECO:0000313" key="6">
    <source>
        <dbReference type="Proteomes" id="UP001466331"/>
    </source>
</evidence>
<comment type="caution">
    <text evidence="5">The sequence shown here is derived from an EMBL/GenBank/DDBJ whole genome shotgun (WGS) entry which is preliminary data.</text>
</comment>
<keyword evidence="6" id="KW-1185">Reference proteome</keyword>
<dbReference type="Proteomes" id="UP001466331">
    <property type="component" value="Unassembled WGS sequence"/>
</dbReference>
<evidence type="ECO:0000256" key="4">
    <source>
        <dbReference type="SAM" id="MobiDB-lite"/>
    </source>
</evidence>
<evidence type="ECO:0000256" key="1">
    <source>
        <dbReference type="ARBA" id="ARBA00023125"/>
    </source>
</evidence>
<dbReference type="PIRSF" id="PIRSF002070">
    <property type="entry name" value="SSB"/>
    <property type="match status" value="1"/>
</dbReference>
<evidence type="ECO:0000256" key="2">
    <source>
        <dbReference type="HAMAP-Rule" id="MF_00984"/>
    </source>
</evidence>